<sequence length="1962" mass="216733">MDHTDGLDAFKKLLEGGSPDKTLKRQCLMILAEQCAALQLDWESARFALQQVLDGMFWPIRRSQEMQKEAFRECLDLTLDIADSHGLFFGCYEIVTPALAASALQQLLEVIDGHTSRKSEMLQILSQELSRKVGAHPCAGLPLTAWVEWSGSVEDASGSPSSLPFLLYAALRTDTGRKLLDLDQVNGSYRLDVLDELRREKGRQQNAGDATVYAAVRRAARYHLLIEAVAEKVARGPITPAELSVLLDVVGCGSADEPEPETLLFFHCLVTSAGSLAAAGRALERLLPRSGREGTTLHAWAAALAKPENAAGGPGEDPWEDLPVASMPGFEGEQARRRRLQQHEEQATLQTARNADTRCCPRCRNPIEKNAGCDVMTCGAHAHHQVTHHHGCGLEFHWSQALPYQPQMDEALRQPPGYSAILAWVAQEQDFASPQSAQGAEAALQGLSPEDRRYAVANACACAFLKRDQTQPALAQALLAEPAGPLRQTLGLDAKLAAVVALLCDTTPLQGSQSLVASVLLGRDNWDMAAAGDSDSKTQRLRNAVVNLLVCVVGSPNNHHLMVLLLEPLALKDSYPVGFIYGLCPGPEGYHFDCGCVLDDHGRPVGHGVRNRAPLQNIHLHWINFCSWAMLSVGLLVFPQNCDTIDQILTLDKVREVNPRVRGASSLADMARSFAMNYAMRCFECVCSCQGLTEEDRSLAFTRLFCNFRMRAVARPPEFHRTFATAAAREAYEEIWRSIIDNDLIAALPELGREALRVSKAQAQLVRLQEFRASLSYLHKFFCSFRACTAALPWEPEFAFVAALVNRQEELAHLPLLGHFVQIQNWIGDRLNGLVPAKCLDQPLFALLQLREQTDDKMESRSNARHCQVTRASLERFIQGWKKFHEANHGQIPVECQAGRAALGLEAEATYLEDISGDGRELPLRFFLSEAGAKSQPELVAEYLCRTWNEVVDAAMKALSHLQKGHAVNWATQMGRPAPVWLADLFFQEQLVDTLSSRALERAVRRNLRSAGEVAPRIDWQGAQLEILSSSWIHRIQKLDFPRLEEFKTKQEAPPKEEEGEECKALSDAKREEIQDKLARMPLVELQMCREVVARILSQLSVPGAPEATSVLDLPEIAAQMSHLPPAAVDLLEGVPTAALPQLLRLLKEENGEFSSFSSVLKAPAPIDLQTALCKSWTPPASLQSTSELARRDEILRETITELEEKGFVNHLMKKESEPLRTWYAQIQLAQPDVPSSHPLRGLTDDVLGQHLVAVLQALRVMLREVRARKAELDQGSVWNPREGLKPLPSWVLEQARAETISTCVKGDEKGWWDGQPDSGHAEAVTLLPVLMNADIEVIGFMWWACQANLDVPDHVKAFVADTTIGVVLQRSGFHVDSIQEGRSLQGSDAKQEDCLDRFLEVYEAQVAARSRDSSTAWQRSLSAVRLVPMESLLSCKDSKECNLEMVSEKLWNVTAEKLGSTGECVLKRVWQRFAEGLARDCNPEVERAMSAALGKQMPCILQVPREAEVAAVAGQDVVLKHRGQYFQVLPSSHEMSGSQPDPRLDQAATILQKYWRKSRMGKSMGCLQKSERDGAEPEPDVLQGMVAGFEEAAAAPSQQGSRAEDATSTQIPEADAQVNHPGQDTPHITETAGPFDAGEKSESLPEPLLESLPWCQRPTPGVACGAKGRELARTSHPSQSLDAADDDARSFAQSLASVSSEWQVVDEKLERFVLLAEDVEDMSDRTLPYTPDGRCAANLEKAMQQWFPDEHRDKDLAKIVAGECKRRATVIKAQNQKAAPLDLTNDELFALVAYTMDVRKKDSSVPWDVNFSSRLSRVVRRHPERIDMEMCVCMGHLIKALNKRKKHQTVYCAMTSTTMQALRQRKPKLQQGDVVVLPTFMSCTPSLEIAVRAAGVDGGVVRLTAQVGDVSEFRTGWGEEGGEFVLQPNCLLSVMGVSGTGVTPGQPVALELVEFDEEQEF</sequence>
<accession>A0A812QQS2</accession>
<comment type="caution">
    <text evidence="2">The sequence shown here is derived from an EMBL/GenBank/DDBJ whole genome shotgun (WGS) entry which is preliminary data.</text>
</comment>
<name>A0A812QQS2_9DINO</name>
<dbReference type="EMBL" id="CAJNDS010002262">
    <property type="protein sequence ID" value="CAE7399428.1"/>
    <property type="molecule type" value="Genomic_DNA"/>
</dbReference>
<reference evidence="2" key="1">
    <citation type="submission" date="2021-02" db="EMBL/GenBank/DDBJ databases">
        <authorList>
            <person name="Dougan E. K."/>
            <person name="Rhodes N."/>
            <person name="Thang M."/>
            <person name="Chan C."/>
        </authorList>
    </citation>
    <scope>NUCLEOTIDE SEQUENCE</scope>
</reference>
<evidence type="ECO:0000313" key="2">
    <source>
        <dbReference type="EMBL" id="CAE7399428.1"/>
    </source>
</evidence>
<proteinExistence type="predicted"/>
<evidence type="ECO:0000313" key="3">
    <source>
        <dbReference type="Proteomes" id="UP000604046"/>
    </source>
</evidence>
<feature type="compositionally biased region" description="Polar residues" evidence="1">
    <location>
        <begin position="1597"/>
        <end position="1612"/>
    </location>
</feature>
<dbReference type="Gene3D" id="1.20.120.1750">
    <property type="match status" value="1"/>
</dbReference>
<feature type="region of interest" description="Disordered" evidence="1">
    <location>
        <begin position="308"/>
        <end position="351"/>
    </location>
</feature>
<feature type="region of interest" description="Disordered" evidence="1">
    <location>
        <begin position="1593"/>
        <end position="1612"/>
    </location>
</feature>
<protein>
    <submittedName>
        <fullName evidence="2">Uncharacterized protein</fullName>
    </submittedName>
</protein>
<organism evidence="2 3">
    <name type="scientific">Symbiodinium natans</name>
    <dbReference type="NCBI Taxonomy" id="878477"/>
    <lineage>
        <taxon>Eukaryota</taxon>
        <taxon>Sar</taxon>
        <taxon>Alveolata</taxon>
        <taxon>Dinophyceae</taxon>
        <taxon>Suessiales</taxon>
        <taxon>Symbiodiniaceae</taxon>
        <taxon>Symbiodinium</taxon>
    </lineage>
</organism>
<dbReference type="Proteomes" id="UP000604046">
    <property type="component" value="Unassembled WGS sequence"/>
</dbReference>
<evidence type="ECO:0000256" key="1">
    <source>
        <dbReference type="SAM" id="MobiDB-lite"/>
    </source>
</evidence>
<gene>
    <name evidence="2" type="ORF">SNAT2548_LOCUS21747</name>
</gene>
<keyword evidence="3" id="KW-1185">Reference proteome</keyword>
<feature type="region of interest" description="Disordered" evidence="1">
    <location>
        <begin position="1617"/>
        <end position="1646"/>
    </location>
</feature>